<dbReference type="Proteomes" id="UP000044071">
    <property type="component" value="Unassembled WGS sequence"/>
</dbReference>
<name>A0A078L3G1_9GAMM</name>
<evidence type="ECO:0000256" key="1">
    <source>
        <dbReference type="ARBA" id="ARBA00004651"/>
    </source>
</evidence>
<feature type="transmembrane region" description="Helical" evidence="11">
    <location>
        <begin position="84"/>
        <end position="107"/>
    </location>
</feature>
<keyword evidence="11" id="KW-0997">Cell inner membrane</keyword>
<gene>
    <name evidence="13" type="primary">nhaK</name>
    <name evidence="13" type="ORF">BN59_02976</name>
</gene>
<feature type="transmembrane region" description="Helical" evidence="11">
    <location>
        <begin position="222"/>
        <end position="250"/>
    </location>
</feature>
<dbReference type="AlphaFoldDB" id="A0A078L3G1"/>
<dbReference type="InterPro" id="IPR018422">
    <property type="entry name" value="Cation/H_exchanger_CPA1"/>
</dbReference>
<evidence type="ECO:0000256" key="5">
    <source>
        <dbReference type="ARBA" id="ARBA00022692"/>
    </source>
</evidence>
<keyword evidence="4" id="KW-1003">Cell membrane</keyword>
<feature type="transmembrane region" description="Helical" evidence="11">
    <location>
        <begin position="179"/>
        <end position="202"/>
    </location>
</feature>
<feature type="transmembrane region" description="Helical" evidence="11">
    <location>
        <begin position="311"/>
        <end position="332"/>
    </location>
</feature>
<dbReference type="EMBL" id="CCSB01000003">
    <property type="protein sequence ID" value="CDZ78664.1"/>
    <property type="molecule type" value="Genomic_DNA"/>
</dbReference>
<dbReference type="GO" id="GO:0015385">
    <property type="term" value="F:sodium:proton antiporter activity"/>
    <property type="evidence" value="ECO:0007669"/>
    <property type="project" value="InterPro"/>
</dbReference>
<keyword evidence="6 11" id="KW-1133">Transmembrane helix</keyword>
<comment type="subcellular location">
    <subcellularLocation>
        <location evidence="11">Cell inner membrane</location>
        <topology evidence="11">Multi-pass membrane protein</topology>
    </subcellularLocation>
    <subcellularLocation>
        <location evidence="1">Cell membrane</location>
        <topology evidence="1">Multi-pass membrane protein</topology>
    </subcellularLocation>
</comment>
<evidence type="ECO:0000256" key="4">
    <source>
        <dbReference type="ARBA" id="ARBA00022475"/>
    </source>
</evidence>
<keyword evidence="14" id="KW-1185">Reference proteome</keyword>
<feature type="transmembrane region" description="Helical" evidence="11">
    <location>
        <begin position="271"/>
        <end position="291"/>
    </location>
</feature>
<dbReference type="RefSeq" id="WP_044011782.1">
    <property type="nucleotide sequence ID" value="NZ_CCVW01000003.1"/>
</dbReference>
<dbReference type="InterPro" id="IPR004705">
    <property type="entry name" value="Cation/H_exchanger_CPA1_bac"/>
</dbReference>
<dbReference type="GO" id="GO:0005886">
    <property type="term" value="C:plasma membrane"/>
    <property type="evidence" value="ECO:0007669"/>
    <property type="project" value="UniProtKB-SubCell"/>
</dbReference>
<evidence type="ECO:0000256" key="10">
    <source>
        <dbReference type="ARBA" id="ARBA00023201"/>
    </source>
</evidence>
<evidence type="ECO:0000259" key="12">
    <source>
        <dbReference type="Pfam" id="PF00999"/>
    </source>
</evidence>
<dbReference type="GO" id="GO:0098719">
    <property type="term" value="P:sodium ion import across plasma membrane"/>
    <property type="evidence" value="ECO:0007669"/>
    <property type="project" value="TreeGrafter"/>
</dbReference>
<feature type="transmembrane region" description="Helical" evidence="11">
    <location>
        <begin position="389"/>
        <end position="413"/>
    </location>
</feature>
<evidence type="ECO:0000313" key="13">
    <source>
        <dbReference type="EMBL" id="CDZ78664.1"/>
    </source>
</evidence>
<feature type="domain" description="Cation/H+ exchanger transmembrane" evidence="12">
    <location>
        <begin position="11"/>
        <end position="413"/>
    </location>
</feature>
<feature type="transmembrane region" description="Helical" evidence="11">
    <location>
        <begin position="353"/>
        <end position="377"/>
    </location>
</feature>
<sequence length="557" mass="60602">METVLVCLVLLLLIVISGVATRLIPGLPSPVLQITLGAVVAVLCPSFHIGFDPELFMLLFIPPLLFSDSWHFPKREFLLNTRPIVMLSIGLVFFTVGGIGYMVHWIIPELPLPAAFALAAALSPTDAVTLRSISSKLKMPQRITHILQGEALLNDASGLVSFKFAVGAMLTGVFSFKTASLSLIFISLGGLAIGVILTYFFITLLGQLTLKSNDETTTENLLLLLLPFTAYLSAEALGCSGILAAVSAGFTIDKAGFLDRTMARMRIEGHFVWGMLDLTLNGLIFILLGLYLPHAIELIDNTGFGLADCSVIIAIITFSLIFLRALWIYITLPFEALIARHRRKTWHLPNLRIIAVFSLGGVRGTIALAAILSLPTLMPDGTPFPQRDLLVLLVVGVVLCSLLISTIALPLVLPNLNAIISKPADNEESVAIIAASQAAIRGIEQCMEALCLNASEQDIAICQQVGNSLMAALNQFVLSNIGAESEKLASIKALSYENQMRYASLEAARHELLSLRKQRKINNTTMMTIISRLDLRQLTLINERKSSIFNIQKENSN</sequence>
<keyword evidence="8 11" id="KW-0406">Ion transport</keyword>
<proteinExistence type="inferred from homology"/>
<feature type="transmembrane region" description="Helical" evidence="11">
    <location>
        <begin position="31"/>
        <end position="51"/>
    </location>
</feature>
<evidence type="ECO:0000256" key="3">
    <source>
        <dbReference type="ARBA" id="ARBA00022449"/>
    </source>
</evidence>
<evidence type="ECO:0000256" key="11">
    <source>
        <dbReference type="RuleBase" id="RU366002"/>
    </source>
</evidence>
<evidence type="ECO:0000256" key="2">
    <source>
        <dbReference type="ARBA" id="ARBA00022448"/>
    </source>
</evidence>
<dbReference type="STRING" id="1034943.BN59_02976"/>
<dbReference type="GO" id="GO:0015386">
    <property type="term" value="F:potassium:proton antiporter activity"/>
    <property type="evidence" value="ECO:0007669"/>
    <property type="project" value="TreeGrafter"/>
</dbReference>
<protein>
    <submittedName>
        <fullName evidence="13">Sodium, potassium, lithium and rubidium/H(+) antiporter</fullName>
    </submittedName>
</protein>
<comment type="function">
    <text evidence="11">Na(+)/H(+) antiporter that extrudes sodium in exchange for external protons.</text>
</comment>
<dbReference type="OrthoDB" id="9774146at2"/>
<keyword evidence="10 11" id="KW-0739">Sodium transport</keyword>
<comment type="caution">
    <text evidence="11">Lacks conserved residue(s) required for the propagation of feature annotation.</text>
</comment>
<reference evidence="13 14" key="1">
    <citation type="submission" date="2014-06" db="EMBL/GenBank/DDBJ databases">
        <authorList>
            <person name="Urmite Genomes Urmite Genomes"/>
        </authorList>
    </citation>
    <scope>NUCLEOTIDE SEQUENCE [LARGE SCALE GENOMIC DNA]</scope>
</reference>
<keyword evidence="7 11" id="KW-0915">Sodium</keyword>
<dbReference type="NCBIfam" id="TIGR00831">
    <property type="entry name" value="a_cpa1"/>
    <property type="match status" value="1"/>
</dbReference>
<dbReference type="PANTHER" id="PTHR10110">
    <property type="entry name" value="SODIUM/HYDROGEN EXCHANGER"/>
    <property type="match status" value="1"/>
</dbReference>
<evidence type="ECO:0000256" key="6">
    <source>
        <dbReference type="ARBA" id="ARBA00022989"/>
    </source>
</evidence>
<dbReference type="Pfam" id="PF00999">
    <property type="entry name" value="Na_H_Exchanger"/>
    <property type="match status" value="1"/>
</dbReference>
<dbReference type="Gene3D" id="6.10.140.1330">
    <property type="match status" value="1"/>
</dbReference>
<keyword evidence="2 11" id="KW-0813">Transport</keyword>
<dbReference type="InterPro" id="IPR006153">
    <property type="entry name" value="Cation/H_exchanger_TM"/>
</dbReference>
<dbReference type="PANTHER" id="PTHR10110:SF86">
    <property type="entry name" value="SODIUM_HYDROGEN EXCHANGER 7"/>
    <property type="match status" value="1"/>
</dbReference>
<dbReference type="eggNOG" id="COG0025">
    <property type="taxonomic scope" value="Bacteria"/>
</dbReference>
<dbReference type="GO" id="GO:0051453">
    <property type="term" value="P:regulation of intracellular pH"/>
    <property type="evidence" value="ECO:0007669"/>
    <property type="project" value="TreeGrafter"/>
</dbReference>
<keyword evidence="5 11" id="KW-0812">Transmembrane</keyword>
<keyword evidence="9 11" id="KW-0472">Membrane</keyword>
<evidence type="ECO:0000256" key="9">
    <source>
        <dbReference type="ARBA" id="ARBA00023136"/>
    </source>
</evidence>
<organism evidence="13 14">
    <name type="scientific">Legionella massiliensis</name>
    <dbReference type="NCBI Taxonomy" id="1034943"/>
    <lineage>
        <taxon>Bacteria</taxon>
        <taxon>Pseudomonadati</taxon>
        <taxon>Pseudomonadota</taxon>
        <taxon>Gammaproteobacteria</taxon>
        <taxon>Legionellales</taxon>
        <taxon>Legionellaceae</taxon>
        <taxon>Legionella</taxon>
    </lineage>
</organism>
<evidence type="ECO:0000256" key="8">
    <source>
        <dbReference type="ARBA" id="ARBA00023065"/>
    </source>
</evidence>
<evidence type="ECO:0000313" key="14">
    <source>
        <dbReference type="Proteomes" id="UP000044071"/>
    </source>
</evidence>
<comment type="similarity">
    <text evidence="11">Belongs to the monovalent cation:proton antiporter 1 (CPA1) transporter (TC 2.A.36) family.</text>
</comment>
<evidence type="ECO:0000256" key="7">
    <source>
        <dbReference type="ARBA" id="ARBA00023053"/>
    </source>
</evidence>
<keyword evidence="3 11" id="KW-0050">Antiport</keyword>
<accession>A0A078L3G1</accession>